<reference evidence="1 2" key="1">
    <citation type="submission" date="2014-12" db="EMBL/GenBank/DDBJ databases">
        <title>Draft genome sequence of Terrisporobacter sp. 08-306576, isolated from the blood culture of a bacteremia patient.</title>
        <authorList>
            <person name="Lund L.C."/>
            <person name="Sydenham T.V."/>
            <person name="Hogh S.V."/>
            <person name="Skov M.N."/>
            <person name="Kemp M."/>
            <person name="Justesen U.S."/>
        </authorList>
    </citation>
    <scope>NUCLEOTIDE SEQUENCE [LARGE SCALE GENOMIC DNA]</scope>
    <source>
        <strain evidence="1 2">08-306576</strain>
    </source>
</reference>
<dbReference type="STRING" id="1577792.QX51_13860"/>
<dbReference type="EMBL" id="JWHR01000112">
    <property type="protein sequence ID" value="KHS56516.1"/>
    <property type="molecule type" value="Genomic_DNA"/>
</dbReference>
<evidence type="ECO:0000313" key="1">
    <source>
        <dbReference type="EMBL" id="KHS56516.1"/>
    </source>
</evidence>
<comment type="caution">
    <text evidence="1">The sequence shown here is derived from an EMBL/GenBank/DDBJ whole genome shotgun (WGS) entry which is preliminary data.</text>
</comment>
<keyword evidence="2" id="KW-1185">Reference proteome</keyword>
<dbReference type="RefSeq" id="WP_039680484.1">
    <property type="nucleotide sequence ID" value="NZ_JAWGXO010000009.1"/>
</dbReference>
<protein>
    <submittedName>
        <fullName evidence="1">Uncharacterized protein</fullName>
    </submittedName>
</protein>
<organism evidence="1 2">
    <name type="scientific">Terrisporobacter othiniensis</name>
    <dbReference type="NCBI Taxonomy" id="1577792"/>
    <lineage>
        <taxon>Bacteria</taxon>
        <taxon>Bacillati</taxon>
        <taxon>Bacillota</taxon>
        <taxon>Clostridia</taxon>
        <taxon>Peptostreptococcales</taxon>
        <taxon>Peptostreptococcaceae</taxon>
        <taxon>Terrisporobacter</taxon>
    </lineage>
</organism>
<gene>
    <name evidence="1" type="ORF">QX51_13860</name>
</gene>
<dbReference type="AlphaFoldDB" id="A0A0B3VI62"/>
<evidence type="ECO:0000313" key="2">
    <source>
        <dbReference type="Proteomes" id="UP000031189"/>
    </source>
</evidence>
<dbReference type="OrthoDB" id="1750999at2"/>
<accession>A0A0B3VI62</accession>
<name>A0A0B3VI62_9FIRM</name>
<dbReference type="Proteomes" id="UP000031189">
    <property type="component" value="Unassembled WGS sequence"/>
</dbReference>
<sequence>MYNFKIISDSGELYKENITLAGLWDKNGYKQTIVSSVYYDKSKKLRLKSEGVFIDANKKVKVELNGSYPKVISYYGTAITIKSVKYKRNRLIVEILNFK</sequence>
<proteinExistence type="predicted"/>